<evidence type="ECO:0000313" key="1">
    <source>
        <dbReference type="EMBL" id="MBM7620224.1"/>
    </source>
</evidence>
<gene>
    <name evidence="1" type="ORF">JOC95_002077</name>
</gene>
<accession>A0ABS2P035</accession>
<dbReference type="Proteomes" id="UP000737402">
    <property type="component" value="Unassembled WGS sequence"/>
</dbReference>
<dbReference type="InterPro" id="IPR023164">
    <property type="entry name" value="YqgQ-like_sf"/>
</dbReference>
<dbReference type="Pfam" id="PF06014">
    <property type="entry name" value="YqgQ-like"/>
    <property type="match status" value="1"/>
</dbReference>
<keyword evidence="2" id="KW-1185">Reference proteome</keyword>
<dbReference type="Gene3D" id="1.10.287.760">
    <property type="entry name" value="YqgQ-like"/>
    <property type="match status" value="1"/>
</dbReference>
<comment type="caution">
    <text evidence="1">The sequence shown here is derived from an EMBL/GenBank/DDBJ whole genome shotgun (WGS) entry which is preliminary data.</text>
</comment>
<dbReference type="InterPro" id="IPR009256">
    <property type="entry name" value="YqgQ-like"/>
</dbReference>
<dbReference type="SUPFAM" id="SSF158379">
    <property type="entry name" value="YqgQ-like"/>
    <property type="match status" value="1"/>
</dbReference>
<dbReference type="EMBL" id="JAFBED010000004">
    <property type="protein sequence ID" value="MBM7620224.1"/>
    <property type="molecule type" value="Genomic_DNA"/>
</dbReference>
<dbReference type="RefSeq" id="WP_204415776.1">
    <property type="nucleotide sequence ID" value="NZ_JAFBED010000004.1"/>
</dbReference>
<evidence type="ECO:0000313" key="2">
    <source>
        <dbReference type="Proteomes" id="UP000737402"/>
    </source>
</evidence>
<sequence length="63" mass="7376">MKSILEIRQLLKRYGTYIYTGDKIGDLEMMEDEIRELYRSGVLDAQSFGAAMMLIKQEISKQR</sequence>
<protein>
    <submittedName>
        <fullName evidence="1">Uncharacterized protein YqgQ</fullName>
    </submittedName>
</protein>
<reference evidence="1 2" key="1">
    <citation type="submission" date="2021-01" db="EMBL/GenBank/DDBJ databases">
        <title>Genomic Encyclopedia of Type Strains, Phase IV (KMG-IV): sequencing the most valuable type-strain genomes for metagenomic binning, comparative biology and taxonomic classification.</title>
        <authorList>
            <person name="Goeker M."/>
        </authorList>
    </citation>
    <scope>NUCLEOTIDE SEQUENCE [LARGE SCALE GENOMIC DNA]</scope>
    <source>
        <strain evidence="1 2">DSM 25879</strain>
    </source>
</reference>
<organism evidence="1 2">
    <name type="scientific">Sutcliffiella tianshenii</name>
    <dbReference type="NCBI Taxonomy" id="1463404"/>
    <lineage>
        <taxon>Bacteria</taxon>
        <taxon>Bacillati</taxon>
        <taxon>Bacillota</taxon>
        <taxon>Bacilli</taxon>
        <taxon>Bacillales</taxon>
        <taxon>Bacillaceae</taxon>
        <taxon>Sutcliffiella</taxon>
    </lineage>
</organism>
<name>A0ABS2P035_9BACI</name>
<proteinExistence type="predicted"/>